<proteinExistence type="predicted"/>
<organism evidence="1 2">
    <name type="scientific">Mucor plumbeus</name>
    <dbReference type="NCBI Taxonomy" id="97098"/>
    <lineage>
        <taxon>Eukaryota</taxon>
        <taxon>Fungi</taxon>
        <taxon>Fungi incertae sedis</taxon>
        <taxon>Mucoromycota</taxon>
        <taxon>Mucoromycotina</taxon>
        <taxon>Mucoromycetes</taxon>
        <taxon>Mucorales</taxon>
        <taxon>Mucorineae</taxon>
        <taxon>Mucoraceae</taxon>
        <taxon>Mucor</taxon>
    </lineage>
</organism>
<keyword evidence="2" id="KW-1185">Reference proteome</keyword>
<reference evidence="1" key="1">
    <citation type="submission" date="2020-12" db="EMBL/GenBank/DDBJ databases">
        <title>Metabolic potential, ecology and presence of endohyphal bacteria is reflected in genomic diversity of Mucoromycotina.</title>
        <authorList>
            <person name="Muszewska A."/>
            <person name="Okrasinska A."/>
            <person name="Steczkiewicz K."/>
            <person name="Drgas O."/>
            <person name="Orlowska M."/>
            <person name="Perlinska-Lenart U."/>
            <person name="Aleksandrzak-Piekarczyk T."/>
            <person name="Szatraj K."/>
            <person name="Zielenkiewicz U."/>
            <person name="Pilsyk S."/>
            <person name="Malc E."/>
            <person name="Mieczkowski P."/>
            <person name="Kruszewska J.S."/>
            <person name="Biernat P."/>
            <person name="Pawlowska J."/>
        </authorList>
    </citation>
    <scope>NUCLEOTIDE SEQUENCE</scope>
    <source>
        <strain evidence="1">CBS 226.32</strain>
    </source>
</reference>
<protein>
    <submittedName>
        <fullName evidence="1">Uncharacterized protein</fullName>
    </submittedName>
</protein>
<gene>
    <name evidence="1" type="ORF">INT46_008105</name>
</gene>
<comment type="caution">
    <text evidence="1">The sequence shown here is derived from an EMBL/GenBank/DDBJ whole genome shotgun (WGS) entry which is preliminary data.</text>
</comment>
<sequence>MLQLCSIKDLESLSNAAISCKPSKILNNDQKSLVLAIRKLKRYMAHDCDGVTTWIYSTLKLRKSTTPTDMSDPVNQALVDLMTNCISFQEATKITSSLDTLFDLVKKETSEMGWLLCLIGEKLPQLVTRRIHEYLILGFASYGNPYLGISNSDNDIVHISDHLFQHLLQGQQMQLVIQSVVDLLNQYLIWIKDSAPLSTNLQRFTLGYLLSLPKTSPALFEQSWSIVFTRLLQNDTAGTVFLYEKTTKSSLIKISDSDGIQDLASVFPRWLTTVAFDSKGLIMKHAMDVAIMLDTLAHDTRLNLTYLIPTGDKSIIDTLKPSFEQLDLKPTSIDLVQWTISIVSSSSSKQQRGVDDLKIPLFLLQLVVLKDGESKEIAVDMFVQLITRLDRPTDLKSSLGARYLALNLVSSAESKWPGIFQLVLENIFSKAIAMHIADSEGSVNIEKILANLAMLFEPPDNSTPQQQPGFHAFQAYLTNHWQQVLLLFLNHPSMECRAMGYRVLTNSRFWENSAHVDGCDPQTISKLLMDAWFRHIKGRYLRFGQEEEISVVDEQQRLIAHCCQHPDIAKTILSFAIDCILGGALEIFPSVDVNALQQEKLSLFDKVRQEEKEKFILQQAYQIRKPPQFVTSIEFLTEEEFDVRDKIYVDNIERTAALFFQFSELPNVSSEQFQDISFHILSRLTSIWSPNTVPLDSYDDVLPKNIPYHCDIDIGNAFKDHPVLFLIFEKYTSVQSQHSSSANEIVRSILVYFIVFWHMKEVISVPTALQFATQLEETTRLILLLKPVLPKFLVDSYQVLPFMSAKDLGDILFQVIWYYLRWHPSTSNQAHIPGIKTKTAVEINDDELNEKCFKRLMSICENRLKVLESVPSWHRALQDVVSNFSV</sequence>
<dbReference type="AlphaFoldDB" id="A0A8H7ULH9"/>
<evidence type="ECO:0000313" key="2">
    <source>
        <dbReference type="Proteomes" id="UP000650833"/>
    </source>
</evidence>
<dbReference type="Proteomes" id="UP000650833">
    <property type="component" value="Unassembled WGS sequence"/>
</dbReference>
<name>A0A8H7ULH9_9FUNG</name>
<dbReference type="EMBL" id="JAEPRC010000967">
    <property type="protein sequence ID" value="KAG2190446.1"/>
    <property type="molecule type" value="Genomic_DNA"/>
</dbReference>
<accession>A0A8H7ULH9</accession>
<dbReference type="OrthoDB" id="69088at2759"/>
<evidence type="ECO:0000313" key="1">
    <source>
        <dbReference type="EMBL" id="KAG2190446.1"/>
    </source>
</evidence>